<dbReference type="AlphaFoldDB" id="A0A316EDB7"/>
<evidence type="ECO:0000313" key="1">
    <source>
        <dbReference type="EMBL" id="PWK28516.1"/>
    </source>
</evidence>
<evidence type="ECO:0000313" key="2">
    <source>
        <dbReference type="Proteomes" id="UP000245489"/>
    </source>
</evidence>
<proteinExistence type="predicted"/>
<accession>A0A316EDB7</accession>
<sequence length="51" mass="6170">MVDYFQNNILYYRLQHNLLEVKFSISAQLPESFKLTGSSYFNMLYHTLYDL</sequence>
<dbReference type="Proteomes" id="UP000245489">
    <property type="component" value="Unassembled WGS sequence"/>
</dbReference>
<gene>
    <name evidence="1" type="ORF">LV89_00720</name>
</gene>
<dbReference type="EMBL" id="QGGO01000003">
    <property type="protein sequence ID" value="PWK28516.1"/>
    <property type="molecule type" value="Genomic_DNA"/>
</dbReference>
<keyword evidence="2" id="KW-1185">Reference proteome</keyword>
<organism evidence="1 2">
    <name type="scientific">Arcicella aurantiaca</name>
    <dbReference type="NCBI Taxonomy" id="591202"/>
    <lineage>
        <taxon>Bacteria</taxon>
        <taxon>Pseudomonadati</taxon>
        <taxon>Bacteroidota</taxon>
        <taxon>Cytophagia</taxon>
        <taxon>Cytophagales</taxon>
        <taxon>Flectobacillaceae</taxon>
        <taxon>Arcicella</taxon>
    </lineage>
</organism>
<comment type="caution">
    <text evidence="1">The sequence shown here is derived from an EMBL/GenBank/DDBJ whole genome shotgun (WGS) entry which is preliminary data.</text>
</comment>
<reference evidence="1 2" key="1">
    <citation type="submission" date="2018-05" db="EMBL/GenBank/DDBJ databases">
        <title>Genomic Encyclopedia of Archaeal and Bacterial Type Strains, Phase II (KMG-II): from individual species to whole genera.</title>
        <authorList>
            <person name="Goeker M."/>
        </authorList>
    </citation>
    <scope>NUCLEOTIDE SEQUENCE [LARGE SCALE GENOMIC DNA]</scope>
    <source>
        <strain evidence="1 2">DSM 22214</strain>
    </source>
</reference>
<protein>
    <submittedName>
        <fullName evidence="1">Uncharacterized protein</fullName>
    </submittedName>
</protein>
<name>A0A316EDB7_9BACT</name>